<dbReference type="EMBL" id="SGPJ01000504">
    <property type="protein sequence ID" value="THG94094.1"/>
    <property type="molecule type" value="Genomic_DNA"/>
</dbReference>
<evidence type="ECO:0000313" key="1">
    <source>
        <dbReference type="EMBL" id="THG94094.1"/>
    </source>
</evidence>
<protein>
    <submittedName>
        <fullName evidence="1">Uncharacterized protein</fullName>
    </submittedName>
</protein>
<dbReference type="Proteomes" id="UP000309038">
    <property type="component" value="Unassembled WGS sequence"/>
</dbReference>
<dbReference type="AlphaFoldDB" id="A0A4S4K889"/>
<name>A0A4S4K889_9APHY</name>
<comment type="caution">
    <text evidence="1">The sequence shown here is derived from an EMBL/GenBank/DDBJ whole genome shotgun (WGS) entry which is preliminary data.</text>
</comment>
<dbReference type="InterPro" id="IPR011990">
    <property type="entry name" value="TPR-like_helical_dom_sf"/>
</dbReference>
<proteinExistence type="predicted"/>
<sequence>MPDRFPAYITVPQETVTAIISSMSQAQDTHSDIPHSTTLEWDVRDDRTTAALVKCRKVLPLLRPDHPMLTAVLLVISETLSRRFEALGEIADIKDSIIFLGESLTISPSSQDGSIDDEDDLHAAALSLNVLGDALTSRFMHSKNSEDVDAAIDNYRMALALSSPDNPTHLQRRMKLAGVLFLRFNEHGRREDLDEAIQLQRESVSSSQTEPDEDDTCGSLALRLSHLGTLLALRYTNSGMIVDLEEATEIYAFALALLSNNDERRPGCLRALAMSLHLIFNTKGQIEDIDGAIDRLREAIRRI</sequence>
<gene>
    <name evidence="1" type="ORF">EW026_g7306</name>
</gene>
<organism evidence="1 2">
    <name type="scientific">Hermanssonia centrifuga</name>
    <dbReference type="NCBI Taxonomy" id="98765"/>
    <lineage>
        <taxon>Eukaryota</taxon>
        <taxon>Fungi</taxon>
        <taxon>Dikarya</taxon>
        <taxon>Basidiomycota</taxon>
        <taxon>Agaricomycotina</taxon>
        <taxon>Agaricomycetes</taxon>
        <taxon>Polyporales</taxon>
        <taxon>Meruliaceae</taxon>
        <taxon>Hermanssonia</taxon>
    </lineage>
</organism>
<dbReference type="SUPFAM" id="SSF81901">
    <property type="entry name" value="HCP-like"/>
    <property type="match status" value="1"/>
</dbReference>
<accession>A0A4S4K889</accession>
<evidence type="ECO:0000313" key="2">
    <source>
        <dbReference type="Proteomes" id="UP000309038"/>
    </source>
</evidence>
<reference evidence="1 2" key="1">
    <citation type="submission" date="2019-02" db="EMBL/GenBank/DDBJ databases">
        <title>Genome sequencing of the rare red list fungi Phlebia centrifuga.</title>
        <authorList>
            <person name="Buettner E."/>
            <person name="Kellner H."/>
        </authorList>
    </citation>
    <scope>NUCLEOTIDE SEQUENCE [LARGE SCALE GENOMIC DNA]</scope>
    <source>
        <strain evidence="1 2">DSM 108282</strain>
    </source>
</reference>
<keyword evidence="2" id="KW-1185">Reference proteome</keyword>
<dbReference type="Gene3D" id="1.25.40.10">
    <property type="entry name" value="Tetratricopeptide repeat domain"/>
    <property type="match status" value="1"/>
</dbReference>